<gene>
    <name evidence="5" type="ORF">FZ040_04770</name>
</gene>
<dbReference type="CDD" id="cd00093">
    <property type="entry name" value="HTH_XRE"/>
    <property type="match status" value="1"/>
</dbReference>
<keyword evidence="6" id="KW-1185">Reference proteome</keyword>
<comment type="caution">
    <text evidence="5">The sequence shown here is derived from an EMBL/GenBank/DDBJ whole genome shotgun (WGS) entry which is preliminary data.</text>
</comment>
<dbReference type="EMBL" id="VTOY01000002">
    <property type="protein sequence ID" value="TYZ24036.1"/>
    <property type="molecule type" value="Genomic_DNA"/>
</dbReference>
<evidence type="ECO:0000313" key="6">
    <source>
        <dbReference type="Proteomes" id="UP000323646"/>
    </source>
</evidence>
<organism evidence="5 6">
    <name type="scientific">Selenomonas ruminis</name>
    <dbReference type="NCBI Taxonomy" id="2593411"/>
    <lineage>
        <taxon>Bacteria</taxon>
        <taxon>Bacillati</taxon>
        <taxon>Bacillota</taxon>
        <taxon>Negativicutes</taxon>
        <taxon>Selenomonadales</taxon>
        <taxon>Selenomonadaceae</taxon>
        <taxon>Selenomonas</taxon>
    </lineage>
</organism>
<sequence>MSKMSFAASEILEGLNEALQDAKGIPVEGVKKTVVYQVKPKEVREHLNITQQEFSKAFGIPLATLRNWEQGRRKIDATAASYLRAILRYPREIMAAQS</sequence>
<evidence type="ECO:0000256" key="2">
    <source>
        <dbReference type="ARBA" id="ARBA00023125"/>
    </source>
</evidence>
<reference evidence="5 6" key="1">
    <citation type="submission" date="2019-08" db="EMBL/GenBank/DDBJ databases">
        <title>Selenomonas sp. mPRGC5 and Selenomonas sp. mPRGC8 isolated from ruminal fluid of dairy goat (Capra hircus).</title>
        <authorList>
            <person name="Poothong S."/>
            <person name="Nuengjamnong C."/>
            <person name="Tanasupawat S."/>
        </authorList>
    </citation>
    <scope>NUCLEOTIDE SEQUENCE [LARGE SCALE GENOMIC DNA]</scope>
    <source>
        <strain evidence="6">mPRGC5</strain>
    </source>
</reference>
<evidence type="ECO:0000313" key="5">
    <source>
        <dbReference type="EMBL" id="TYZ24036.1"/>
    </source>
</evidence>
<keyword evidence="1" id="KW-0805">Transcription regulation</keyword>
<keyword evidence="2" id="KW-0238">DNA-binding</keyword>
<dbReference type="Proteomes" id="UP000323646">
    <property type="component" value="Unassembled WGS sequence"/>
</dbReference>
<dbReference type="OrthoDB" id="9774673at2"/>
<protein>
    <submittedName>
        <fullName evidence="5">Helix-turn-helix domain-containing protein</fullName>
    </submittedName>
</protein>
<dbReference type="InterPro" id="IPR010982">
    <property type="entry name" value="Lambda_DNA-bd_dom_sf"/>
</dbReference>
<dbReference type="SUPFAM" id="SSF47413">
    <property type="entry name" value="lambda repressor-like DNA-binding domains"/>
    <property type="match status" value="1"/>
</dbReference>
<feature type="domain" description="HTH cro/C1-type" evidence="4">
    <location>
        <begin position="41"/>
        <end position="93"/>
    </location>
</feature>
<dbReference type="RefSeq" id="WP_149170950.1">
    <property type="nucleotide sequence ID" value="NZ_VTOY01000002.1"/>
</dbReference>
<evidence type="ECO:0000256" key="1">
    <source>
        <dbReference type="ARBA" id="ARBA00023015"/>
    </source>
</evidence>
<evidence type="ECO:0000256" key="3">
    <source>
        <dbReference type="ARBA" id="ARBA00023163"/>
    </source>
</evidence>
<accession>A0A5D6W881</accession>
<proteinExistence type="predicted"/>
<dbReference type="GO" id="GO:0003677">
    <property type="term" value="F:DNA binding"/>
    <property type="evidence" value="ECO:0007669"/>
    <property type="project" value="UniProtKB-KW"/>
</dbReference>
<dbReference type="InterPro" id="IPR001387">
    <property type="entry name" value="Cro/C1-type_HTH"/>
</dbReference>
<dbReference type="InterPro" id="IPR052359">
    <property type="entry name" value="HTH-type_reg/antitoxin"/>
</dbReference>
<dbReference type="PROSITE" id="PS50943">
    <property type="entry name" value="HTH_CROC1"/>
    <property type="match status" value="1"/>
</dbReference>
<name>A0A5D6W881_9FIRM</name>
<keyword evidence="3" id="KW-0804">Transcription</keyword>
<dbReference type="PANTHER" id="PTHR36511">
    <property type="entry name" value="MERR FAMILY BACTERIAL REGULATORY PROTEIN"/>
    <property type="match status" value="1"/>
</dbReference>
<dbReference type="AlphaFoldDB" id="A0A5D6W881"/>
<evidence type="ECO:0000259" key="4">
    <source>
        <dbReference type="PROSITE" id="PS50943"/>
    </source>
</evidence>
<dbReference type="PANTHER" id="PTHR36511:SF4">
    <property type="entry name" value="ANTITOXIN MQSA"/>
    <property type="match status" value="1"/>
</dbReference>
<dbReference type="Gene3D" id="1.10.260.40">
    <property type="entry name" value="lambda repressor-like DNA-binding domains"/>
    <property type="match status" value="1"/>
</dbReference>
<dbReference type="Pfam" id="PF01381">
    <property type="entry name" value="HTH_3"/>
    <property type="match status" value="1"/>
</dbReference>